<dbReference type="Proteomes" id="UP000031670">
    <property type="component" value="Unassembled WGS sequence"/>
</dbReference>
<protein>
    <submittedName>
        <fullName evidence="1">Uncharacterized protein</fullName>
    </submittedName>
</protein>
<reference evidence="1 2" key="1">
    <citation type="submission" date="2015-01" db="EMBL/GenBank/DDBJ databases">
        <title>Vibrio sp. C5 JCM 19232 whole genome shotgun sequence.</title>
        <authorList>
            <person name="Sawabe T."/>
            <person name="Meirelles P."/>
            <person name="Feng G."/>
            <person name="Sayaka M."/>
            <person name="Hattori M."/>
            <person name="Ohkuma M."/>
        </authorList>
    </citation>
    <scope>NUCLEOTIDE SEQUENCE [LARGE SCALE GENOMIC DNA]</scope>
    <source>
        <strain evidence="1 2">JCM19232</strain>
    </source>
</reference>
<organism evidence="1 2">
    <name type="scientific">Vibrio ishigakensis</name>
    <dbReference type="NCBI Taxonomy" id="1481914"/>
    <lineage>
        <taxon>Bacteria</taxon>
        <taxon>Pseudomonadati</taxon>
        <taxon>Pseudomonadota</taxon>
        <taxon>Gammaproteobacteria</taxon>
        <taxon>Vibrionales</taxon>
        <taxon>Vibrionaceae</taxon>
        <taxon>Vibrio</taxon>
    </lineage>
</organism>
<gene>
    <name evidence="1" type="ORF">JCM19232_2941</name>
</gene>
<name>A0A0B8PIF1_9VIBR</name>
<comment type="caution">
    <text evidence="1">The sequence shown here is derived from an EMBL/GenBank/DDBJ whole genome shotgun (WGS) entry which is preliminary data.</text>
</comment>
<dbReference type="EMBL" id="BBSA01000032">
    <property type="protein sequence ID" value="GAM66066.1"/>
    <property type="molecule type" value="Genomic_DNA"/>
</dbReference>
<evidence type="ECO:0000313" key="1">
    <source>
        <dbReference type="EMBL" id="GAM66066.1"/>
    </source>
</evidence>
<proteinExistence type="predicted"/>
<dbReference type="AlphaFoldDB" id="A0A0B8PIF1"/>
<sequence>MENTYNGKDLVDTTGGTVRHLSSCAADIIANSVTLSPDIVIIDE</sequence>
<reference evidence="1 2" key="2">
    <citation type="submission" date="2015-01" db="EMBL/GenBank/DDBJ databases">
        <authorList>
            <consortium name="NBRP consortium"/>
            <person name="Sawabe T."/>
            <person name="Meirelles P."/>
            <person name="Feng G."/>
            <person name="Sayaka M."/>
            <person name="Hattori M."/>
            <person name="Ohkuma M."/>
        </authorList>
    </citation>
    <scope>NUCLEOTIDE SEQUENCE [LARGE SCALE GENOMIC DNA]</scope>
    <source>
        <strain evidence="1 2">JCM19232</strain>
    </source>
</reference>
<accession>A0A0B8PIF1</accession>
<evidence type="ECO:0000313" key="2">
    <source>
        <dbReference type="Proteomes" id="UP000031670"/>
    </source>
</evidence>